<dbReference type="AlphaFoldDB" id="A0A6A6R6U1"/>
<dbReference type="Pfam" id="PF00696">
    <property type="entry name" value="AA_kinase"/>
    <property type="match status" value="1"/>
</dbReference>
<dbReference type="InterPro" id="IPR018042">
    <property type="entry name" value="Aspartate_kinase_CS"/>
</dbReference>
<keyword evidence="2 7" id="KW-0808">Transferase</keyword>
<evidence type="ECO:0000256" key="8">
    <source>
        <dbReference type="SAM" id="MobiDB-lite"/>
    </source>
</evidence>
<dbReference type="InterPro" id="IPR045865">
    <property type="entry name" value="ACT-like_dom_sf"/>
</dbReference>
<dbReference type="InterPro" id="IPR054352">
    <property type="entry name" value="ACT_Aspartokinase"/>
</dbReference>
<keyword evidence="3" id="KW-0547">Nucleotide-binding</keyword>
<evidence type="ECO:0000256" key="6">
    <source>
        <dbReference type="ARBA" id="ARBA00047872"/>
    </source>
</evidence>
<evidence type="ECO:0000256" key="7">
    <source>
        <dbReference type="RuleBase" id="RU003448"/>
    </source>
</evidence>
<dbReference type="Gene3D" id="3.40.1160.10">
    <property type="entry name" value="Acetylglutamate kinase-like"/>
    <property type="match status" value="1"/>
</dbReference>
<feature type="region of interest" description="Disordered" evidence="8">
    <location>
        <begin position="328"/>
        <end position="355"/>
    </location>
</feature>
<keyword evidence="4 7" id="KW-0418">Kinase</keyword>
<dbReference type="SUPFAM" id="SSF53633">
    <property type="entry name" value="Carbamate kinase-like"/>
    <property type="match status" value="1"/>
</dbReference>
<name>A0A6A6R6U1_9PEZI</name>
<dbReference type="InterPro" id="IPR001048">
    <property type="entry name" value="Asp/Glu/Uridylate_kinase"/>
</dbReference>
<dbReference type="GO" id="GO:0005829">
    <property type="term" value="C:cytosol"/>
    <property type="evidence" value="ECO:0007669"/>
    <property type="project" value="TreeGrafter"/>
</dbReference>
<dbReference type="GO" id="GO:0005524">
    <property type="term" value="F:ATP binding"/>
    <property type="evidence" value="ECO:0007669"/>
    <property type="project" value="UniProtKB-KW"/>
</dbReference>
<dbReference type="PROSITE" id="PS51671">
    <property type="entry name" value="ACT"/>
    <property type="match status" value="1"/>
</dbReference>
<dbReference type="InterPro" id="IPR002912">
    <property type="entry name" value="ACT_dom"/>
</dbReference>
<evidence type="ECO:0000256" key="2">
    <source>
        <dbReference type="ARBA" id="ARBA00022679"/>
    </source>
</evidence>
<evidence type="ECO:0000256" key="3">
    <source>
        <dbReference type="ARBA" id="ARBA00022741"/>
    </source>
</evidence>
<accession>A0A6A6R6U1</accession>
<dbReference type="PROSITE" id="PS00324">
    <property type="entry name" value="ASPARTOKINASE"/>
    <property type="match status" value="1"/>
</dbReference>
<dbReference type="EMBL" id="MU004184">
    <property type="protein sequence ID" value="KAF2499590.1"/>
    <property type="molecule type" value="Genomic_DNA"/>
</dbReference>
<gene>
    <name evidence="10" type="ORF">BU16DRAFT_614998</name>
</gene>
<evidence type="ECO:0000313" key="10">
    <source>
        <dbReference type="EMBL" id="KAF2499590.1"/>
    </source>
</evidence>
<dbReference type="GO" id="GO:0009089">
    <property type="term" value="P:lysine biosynthetic process via diaminopimelate"/>
    <property type="evidence" value="ECO:0007669"/>
    <property type="project" value="TreeGrafter"/>
</dbReference>
<dbReference type="InterPro" id="IPR001341">
    <property type="entry name" value="Asp_kinase"/>
</dbReference>
<organism evidence="10 11">
    <name type="scientific">Lophium mytilinum</name>
    <dbReference type="NCBI Taxonomy" id="390894"/>
    <lineage>
        <taxon>Eukaryota</taxon>
        <taxon>Fungi</taxon>
        <taxon>Dikarya</taxon>
        <taxon>Ascomycota</taxon>
        <taxon>Pezizomycotina</taxon>
        <taxon>Dothideomycetes</taxon>
        <taxon>Pleosporomycetidae</taxon>
        <taxon>Mytilinidiales</taxon>
        <taxon>Mytilinidiaceae</taxon>
        <taxon>Lophium</taxon>
    </lineage>
</organism>
<dbReference type="Proteomes" id="UP000799750">
    <property type="component" value="Unassembled WGS sequence"/>
</dbReference>
<sequence length="546" mass="59352">MVSIETRQWVVQKYGGTSIGKLLEPITGTIIPDYLKRYKVAVVCSARSGTQKTQGTTSLLLDAITLATSSETSTVELDRVIDIIKLEHLDAADTVVGGAEQQKGHEAVLNELLEGIENDCEHLRSFLKATWTIGEISERTQDRVLAVGETLACRLVVASLKMKDIDAEVVVLDDIVQKTYGSRQKELAAAFRRHPAEFLGGLAGAIRKKVNGCGERVPVITGFFGAMPESLVSSVGRGYSDLCAALCAVAVTAEELQIWKEVDGIFTADPRKVKSARLLATVTSEEAAELTYYGSEVIHPLTIEQICNAQIPLRLKNVKHPERPGTIVFPSIATPTTSPKSTPGNSSPVSSEDDAARTKAVFMTKNGYYGESQYRRTPTAVTAKDSITVFNIRSNGRARPQEFLGQIAQRLGRHEYTIDLISSSQQMLSLAVSSEGSRKSNSNIEETVAELSEIGIVTVAKHMSIISVVGHKMRNMVGISGEVFSALASARVSIYLISQGASEINISFVVKAQDALLAMEVVHTNVMRIPLHSEQENSFIRGPWLY</sequence>
<keyword evidence="5" id="KW-0067">ATP-binding</keyword>
<dbReference type="OrthoDB" id="4323675at2759"/>
<evidence type="ECO:0000256" key="1">
    <source>
        <dbReference type="ARBA" id="ARBA00010122"/>
    </source>
</evidence>
<protein>
    <recommendedName>
        <fullName evidence="7">Aspartokinase</fullName>
        <ecNumber evidence="7">2.7.2.4</ecNumber>
    </recommendedName>
</protein>
<dbReference type="GO" id="GO:0004072">
    <property type="term" value="F:aspartate kinase activity"/>
    <property type="evidence" value="ECO:0007669"/>
    <property type="project" value="UniProtKB-EC"/>
</dbReference>
<reference evidence="10" key="1">
    <citation type="journal article" date="2020" name="Stud. Mycol.">
        <title>101 Dothideomycetes genomes: a test case for predicting lifestyles and emergence of pathogens.</title>
        <authorList>
            <person name="Haridas S."/>
            <person name="Albert R."/>
            <person name="Binder M."/>
            <person name="Bloem J."/>
            <person name="Labutti K."/>
            <person name="Salamov A."/>
            <person name="Andreopoulos B."/>
            <person name="Baker S."/>
            <person name="Barry K."/>
            <person name="Bills G."/>
            <person name="Bluhm B."/>
            <person name="Cannon C."/>
            <person name="Castanera R."/>
            <person name="Culley D."/>
            <person name="Daum C."/>
            <person name="Ezra D."/>
            <person name="Gonzalez J."/>
            <person name="Henrissat B."/>
            <person name="Kuo A."/>
            <person name="Liang C."/>
            <person name="Lipzen A."/>
            <person name="Lutzoni F."/>
            <person name="Magnuson J."/>
            <person name="Mondo S."/>
            <person name="Nolan M."/>
            <person name="Ohm R."/>
            <person name="Pangilinan J."/>
            <person name="Park H.-J."/>
            <person name="Ramirez L."/>
            <person name="Alfaro M."/>
            <person name="Sun H."/>
            <person name="Tritt A."/>
            <person name="Yoshinaga Y."/>
            <person name="Zwiers L.-H."/>
            <person name="Turgeon B."/>
            <person name="Goodwin S."/>
            <person name="Spatafora J."/>
            <person name="Crous P."/>
            <person name="Grigoriev I."/>
        </authorList>
    </citation>
    <scope>NUCLEOTIDE SEQUENCE</scope>
    <source>
        <strain evidence="10">CBS 269.34</strain>
    </source>
</reference>
<dbReference type="EC" id="2.7.2.4" evidence="7"/>
<dbReference type="SUPFAM" id="SSF55021">
    <property type="entry name" value="ACT-like"/>
    <property type="match status" value="2"/>
</dbReference>
<dbReference type="InterPro" id="IPR036393">
    <property type="entry name" value="AceGlu_kinase-like_sf"/>
</dbReference>
<dbReference type="Pfam" id="PF22468">
    <property type="entry name" value="ACT_9"/>
    <property type="match status" value="1"/>
</dbReference>
<comment type="catalytic activity">
    <reaction evidence="6 7">
        <text>L-aspartate + ATP = 4-phospho-L-aspartate + ADP</text>
        <dbReference type="Rhea" id="RHEA:23776"/>
        <dbReference type="ChEBI" id="CHEBI:29991"/>
        <dbReference type="ChEBI" id="CHEBI:30616"/>
        <dbReference type="ChEBI" id="CHEBI:57535"/>
        <dbReference type="ChEBI" id="CHEBI:456216"/>
        <dbReference type="EC" id="2.7.2.4"/>
    </reaction>
</comment>
<evidence type="ECO:0000259" key="9">
    <source>
        <dbReference type="PROSITE" id="PS51671"/>
    </source>
</evidence>
<evidence type="ECO:0000256" key="5">
    <source>
        <dbReference type="ARBA" id="ARBA00022840"/>
    </source>
</evidence>
<dbReference type="NCBIfam" id="TIGR00657">
    <property type="entry name" value="asp_kinases"/>
    <property type="match status" value="1"/>
</dbReference>
<dbReference type="FunFam" id="3.40.1160.10:FF:000023">
    <property type="entry name" value="Probable aspartokinase"/>
    <property type="match status" value="1"/>
</dbReference>
<evidence type="ECO:0000256" key="4">
    <source>
        <dbReference type="ARBA" id="ARBA00022777"/>
    </source>
</evidence>
<dbReference type="PANTHER" id="PTHR21499:SF59">
    <property type="entry name" value="ASPARTOKINASE"/>
    <property type="match status" value="1"/>
</dbReference>
<dbReference type="PANTHER" id="PTHR21499">
    <property type="entry name" value="ASPARTATE KINASE"/>
    <property type="match status" value="1"/>
</dbReference>
<dbReference type="GO" id="GO:0009090">
    <property type="term" value="P:homoserine biosynthetic process"/>
    <property type="evidence" value="ECO:0007669"/>
    <property type="project" value="TreeGrafter"/>
</dbReference>
<dbReference type="Gene3D" id="3.30.2130.10">
    <property type="entry name" value="VC0802-like"/>
    <property type="match status" value="1"/>
</dbReference>
<feature type="domain" description="ACT" evidence="9">
    <location>
        <begin position="468"/>
        <end position="546"/>
    </location>
</feature>
<proteinExistence type="inferred from homology"/>
<keyword evidence="11" id="KW-1185">Reference proteome</keyword>
<feature type="compositionally biased region" description="Polar residues" evidence="8">
    <location>
        <begin position="333"/>
        <end position="350"/>
    </location>
</feature>
<evidence type="ECO:0000313" key="11">
    <source>
        <dbReference type="Proteomes" id="UP000799750"/>
    </source>
</evidence>
<comment type="similarity">
    <text evidence="1 7">Belongs to the aspartokinase family.</text>
</comment>